<protein>
    <submittedName>
        <fullName evidence="3">DUF4231 domain-containing protein</fullName>
    </submittedName>
</protein>
<dbReference type="InterPro" id="IPR040688">
    <property type="entry name" value="SLATT_2"/>
</dbReference>
<keyword evidence="1" id="KW-0812">Transmembrane</keyword>
<dbReference type="Pfam" id="PF18183">
    <property type="entry name" value="SLATT_2"/>
    <property type="match status" value="1"/>
</dbReference>
<dbReference type="RefSeq" id="WP_345339800.1">
    <property type="nucleotide sequence ID" value="NZ_BAABLI010000011.1"/>
</dbReference>
<dbReference type="EMBL" id="JBHUHT010000014">
    <property type="protein sequence ID" value="MFD2096904.1"/>
    <property type="molecule type" value="Genomic_DNA"/>
</dbReference>
<evidence type="ECO:0000313" key="3">
    <source>
        <dbReference type="EMBL" id="MFD2096904.1"/>
    </source>
</evidence>
<dbReference type="NCBIfam" id="NF033634">
    <property type="entry name" value="SLATT_1"/>
    <property type="match status" value="1"/>
</dbReference>
<reference evidence="4" key="1">
    <citation type="journal article" date="2019" name="Int. J. Syst. Evol. Microbiol.">
        <title>The Global Catalogue of Microorganisms (GCM) 10K type strain sequencing project: providing services to taxonomists for standard genome sequencing and annotation.</title>
        <authorList>
            <consortium name="The Broad Institute Genomics Platform"/>
            <consortium name="The Broad Institute Genome Sequencing Center for Infectious Disease"/>
            <person name="Wu L."/>
            <person name="Ma J."/>
        </authorList>
    </citation>
    <scope>NUCLEOTIDE SEQUENCE [LARGE SCALE GENOMIC DNA]</scope>
    <source>
        <strain evidence="4">CGMCC 1.10992</strain>
    </source>
</reference>
<feature type="domain" description="SMODS and SLOG-associating 2TM effector" evidence="2">
    <location>
        <begin position="15"/>
        <end position="178"/>
    </location>
</feature>
<evidence type="ECO:0000259" key="2">
    <source>
        <dbReference type="Pfam" id="PF18183"/>
    </source>
</evidence>
<evidence type="ECO:0000313" key="4">
    <source>
        <dbReference type="Proteomes" id="UP001597380"/>
    </source>
</evidence>
<accession>A0ABW4XSV9</accession>
<comment type="caution">
    <text evidence="3">The sequence shown here is derived from an EMBL/GenBank/DDBJ whole genome shotgun (WGS) entry which is preliminary data.</text>
</comment>
<keyword evidence="1" id="KW-1133">Transmembrane helix</keyword>
<sequence>MDSVNDMGFPQELSWDKPEQVQASLNALYFYANDGSDQFRSWYLGKIKTKRKAALFTRLGAILLTTGAGIIPMLSAIPSLESHSWLHPAWSSVALALAALLIALDKLSGYTSGWIRYTLVEQQLRQKQQQFCLNWQQVKGRESALPLVTDYLNETQQLVHEETQQWAKEFQQHLSQLDKATLSAGKR</sequence>
<organism evidence="3 4">
    <name type="scientific">Corallincola platygyrae</name>
    <dbReference type="NCBI Taxonomy" id="1193278"/>
    <lineage>
        <taxon>Bacteria</taxon>
        <taxon>Pseudomonadati</taxon>
        <taxon>Pseudomonadota</taxon>
        <taxon>Gammaproteobacteria</taxon>
        <taxon>Alteromonadales</taxon>
        <taxon>Psychromonadaceae</taxon>
        <taxon>Corallincola</taxon>
    </lineage>
</organism>
<proteinExistence type="predicted"/>
<feature type="transmembrane region" description="Helical" evidence="1">
    <location>
        <begin position="55"/>
        <end position="77"/>
    </location>
</feature>
<feature type="transmembrane region" description="Helical" evidence="1">
    <location>
        <begin position="89"/>
        <end position="107"/>
    </location>
</feature>
<gene>
    <name evidence="3" type="ORF">ACFSJ3_12975</name>
</gene>
<dbReference type="Proteomes" id="UP001597380">
    <property type="component" value="Unassembled WGS sequence"/>
</dbReference>
<dbReference type="NCBIfam" id="NF033633">
    <property type="entry name" value="SLATT_2"/>
    <property type="match status" value="1"/>
</dbReference>
<keyword evidence="1" id="KW-0472">Membrane</keyword>
<keyword evidence="4" id="KW-1185">Reference proteome</keyword>
<name>A0ABW4XSV9_9GAMM</name>
<evidence type="ECO:0000256" key="1">
    <source>
        <dbReference type="SAM" id="Phobius"/>
    </source>
</evidence>